<keyword evidence="4" id="KW-0804">Transcription</keyword>
<evidence type="ECO:0000256" key="1">
    <source>
        <dbReference type="ARBA" id="ARBA00010641"/>
    </source>
</evidence>
<protein>
    <submittedName>
        <fullName evidence="9">RNA polymerase, sigma subunit, ECF family</fullName>
    </submittedName>
</protein>
<feature type="transmembrane region" description="Helical" evidence="6">
    <location>
        <begin position="20"/>
        <end position="41"/>
    </location>
</feature>
<comment type="similarity">
    <text evidence="1">Belongs to the sigma-70 factor family. ECF subfamily.</text>
</comment>
<keyword evidence="2" id="KW-0805">Transcription regulation</keyword>
<evidence type="ECO:0000259" key="8">
    <source>
        <dbReference type="Pfam" id="PF08281"/>
    </source>
</evidence>
<keyword evidence="10" id="KW-1185">Reference proteome</keyword>
<keyword evidence="6" id="KW-1133">Transmembrane helix</keyword>
<accession>A0ABY0V8J3</accession>
<dbReference type="Gene3D" id="1.10.10.10">
    <property type="entry name" value="Winged helix-like DNA-binding domain superfamily/Winged helix DNA-binding domain"/>
    <property type="match status" value="1"/>
</dbReference>
<evidence type="ECO:0000256" key="3">
    <source>
        <dbReference type="ARBA" id="ARBA00023082"/>
    </source>
</evidence>
<evidence type="ECO:0000259" key="7">
    <source>
        <dbReference type="Pfam" id="PF04542"/>
    </source>
</evidence>
<dbReference type="PANTHER" id="PTHR43133">
    <property type="entry name" value="RNA POLYMERASE ECF-TYPE SIGMA FACTO"/>
    <property type="match status" value="1"/>
</dbReference>
<evidence type="ECO:0000313" key="10">
    <source>
        <dbReference type="Proteomes" id="UP000198976"/>
    </source>
</evidence>
<name>A0ABY0V8J3_9ACTO</name>
<evidence type="ECO:0000256" key="2">
    <source>
        <dbReference type="ARBA" id="ARBA00023015"/>
    </source>
</evidence>
<evidence type="ECO:0000256" key="5">
    <source>
        <dbReference type="SAM" id="MobiDB-lite"/>
    </source>
</evidence>
<dbReference type="Pfam" id="PF08281">
    <property type="entry name" value="Sigma70_r4_2"/>
    <property type="match status" value="1"/>
</dbReference>
<dbReference type="SUPFAM" id="SSF88659">
    <property type="entry name" value="Sigma3 and sigma4 domains of RNA polymerase sigma factors"/>
    <property type="match status" value="1"/>
</dbReference>
<reference evidence="9 10" key="1">
    <citation type="submission" date="2016-10" db="EMBL/GenBank/DDBJ databases">
        <authorList>
            <person name="Varghese N."/>
            <person name="Submissions S."/>
        </authorList>
    </citation>
    <scope>NUCLEOTIDE SEQUENCE [LARGE SCALE GENOMIC DNA]</scope>
    <source>
        <strain evidence="9 10">DSM 9169</strain>
    </source>
</reference>
<dbReference type="InterPro" id="IPR007627">
    <property type="entry name" value="RNA_pol_sigma70_r2"/>
</dbReference>
<proteinExistence type="inferred from homology"/>
<dbReference type="InterPro" id="IPR013325">
    <property type="entry name" value="RNA_pol_sigma_r2"/>
</dbReference>
<dbReference type="SUPFAM" id="SSF88946">
    <property type="entry name" value="Sigma2 domain of RNA polymerase sigma factors"/>
    <property type="match status" value="1"/>
</dbReference>
<feature type="domain" description="RNA polymerase sigma-70 region 2" evidence="7">
    <location>
        <begin position="110"/>
        <end position="172"/>
    </location>
</feature>
<dbReference type="InterPro" id="IPR013324">
    <property type="entry name" value="RNA_pol_sigma_r3/r4-like"/>
</dbReference>
<evidence type="ECO:0000256" key="4">
    <source>
        <dbReference type="ARBA" id="ARBA00023163"/>
    </source>
</evidence>
<dbReference type="InterPro" id="IPR013249">
    <property type="entry name" value="RNA_pol_sigma70_r4_t2"/>
</dbReference>
<dbReference type="Pfam" id="PF04542">
    <property type="entry name" value="Sigma70_r2"/>
    <property type="match status" value="1"/>
</dbReference>
<dbReference type="NCBIfam" id="TIGR02937">
    <property type="entry name" value="sigma70-ECF"/>
    <property type="match status" value="1"/>
</dbReference>
<dbReference type="Gene3D" id="1.10.1740.10">
    <property type="match status" value="1"/>
</dbReference>
<gene>
    <name evidence="9" type="ORF">SAMN04489714_1394</name>
</gene>
<sequence>MKYMRQQSIRGAFQAGDTRYQVGVTGLTGLAGHLALMWMLMAHTFTHTHSAEDTAAETAADLDPSTRVDGESDGGQVTLVNESVANGSALKESAPAGKKERFEAEALPLLDQLYGAALSMTRHRADAEDLVQETFEKAYAKFDQYKPGTNIKAWLYRILTNTYITHYRKAKRSPKRSGTETVEDWQLVDAASHSEEGLRSAEAEALDRIPSDQVRDAMEDLSEDYRVVVWLADVEQLSYKEIAQTLDIPIGTVMSRLHRGRAALRKSLAGLAREYGIGDNA</sequence>
<dbReference type="CDD" id="cd06171">
    <property type="entry name" value="Sigma70_r4"/>
    <property type="match status" value="1"/>
</dbReference>
<evidence type="ECO:0000313" key="9">
    <source>
        <dbReference type="EMBL" id="SDT98011.1"/>
    </source>
</evidence>
<feature type="domain" description="RNA polymerase sigma factor 70 region 4 type 2" evidence="8">
    <location>
        <begin position="212"/>
        <end position="264"/>
    </location>
</feature>
<dbReference type="PANTHER" id="PTHR43133:SF59">
    <property type="entry name" value="ECF RNA POLYMERASE SIGMA FACTOR SIGR"/>
    <property type="match status" value="1"/>
</dbReference>
<dbReference type="NCBIfam" id="TIGR02947">
    <property type="entry name" value="SigH_actino"/>
    <property type="match status" value="1"/>
</dbReference>
<keyword evidence="3" id="KW-0731">Sigma factor</keyword>
<keyword evidence="6" id="KW-0812">Transmembrane</keyword>
<keyword evidence="6" id="KW-0472">Membrane</keyword>
<dbReference type="InterPro" id="IPR036388">
    <property type="entry name" value="WH-like_DNA-bd_sf"/>
</dbReference>
<dbReference type="InterPro" id="IPR039425">
    <property type="entry name" value="RNA_pol_sigma-70-like"/>
</dbReference>
<evidence type="ECO:0000256" key="6">
    <source>
        <dbReference type="SAM" id="Phobius"/>
    </source>
</evidence>
<dbReference type="EMBL" id="LT629792">
    <property type="protein sequence ID" value="SDT98011.1"/>
    <property type="molecule type" value="Genomic_DNA"/>
</dbReference>
<dbReference type="InterPro" id="IPR014293">
    <property type="entry name" value="RNA_pol_sigma70_actinobac"/>
</dbReference>
<feature type="region of interest" description="Disordered" evidence="5">
    <location>
        <begin position="55"/>
        <end position="74"/>
    </location>
</feature>
<dbReference type="Proteomes" id="UP000198976">
    <property type="component" value="Chromosome I"/>
</dbReference>
<organism evidence="9 10">
    <name type="scientific">Schaalia radingae</name>
    <dbReference type="NCBI Taxonomy" id="131110"/>
    <lineage>
        <taxon>Bacteria</taxon>
        <taxon>Bacillati</taxon>
        <taxon>Actinomycetota</taxon>
        <taxon>Actinomycetes</taxon>
        <taxon>Actinomycetales</taxon>
        <taxon>Actinomycetaceae</taxon>
        <taxon>Schaalia</taxon>
    </lineage>
</organism>
<dbReference type="InterPro" id="IPR014284">
    <property type="entry name" value="RNA_pol_sigma-70_dom"/>
</dbReference>